<protein>
    <submittedName>
        <fullName evidence="2">Uncharacterized protein</fullName>
    </submittedName>
</protein>
<proteinExistence type="predicted"/>
<dbReference type="AlphaFoldDB" id="R0L8T2"/>
<organism evidence="2 3">
    <name type="scientific">Anas platyrhynchos</name>
    <name type="common">Mallard</name>
    <name type="synonym">Anas boschas</name>
    <dbReference type="NCBI Taxonomy" id="8839"/>
    <lineage>
        <taxon>Eukaryota</taxon>
        <taxon>Metazoa</taxon>
        <taxon>Chordata</taxon>
        <taxon>Craniata</taxon>
        <taxon>Vertebrata</taxon>
        <taxon>Euteleostomi</taxon>
        <taxon>Archelosauria</taxon>
        <taxon>Archosauria</taxon>
        <taxon>Dinosauria</taxon>
        <taxon>Saurischia</taxon>
        <taxon>Theropoda</taxon>
        <taxon>Coelurosauria</taxon>
        <taxon>Aves</taxon>
        <taxon>Neognathae</taxon>
        <taxon>Galloanserae</taxon>
        <taxon>Anseriformes</taxon>
        <taxon>Anatidae</taxon>
        <taxon>Anatinae</taxon>
        <taxon>Anas</taxon>
    </lineage>
</organism>
<evidence type="ECO:0000256" key="1">
    <source>
        <dbReference type="SAM" id="MobiDB-lite"/>
    </source>
</evidence>
<evidence type="ECO:0000313" key="2">
    <source>
        <dbReference type="EMBL" id="EOA96712.1"/>
    </source>
</evidence>
<keyword evidence="3" id="KW-1185">Reference proteome</keyword>
<dbReference type="EMBL" id="KB743896">
    <property type="protein sequence ID" value="EOA96712.1"/>
    <property type="molecule type" value="Genomic_DNA"/>
</dbReference>
<evidence type="ECO:0000313" key="3">
    <source>
        <dbReference type="Proteomes" id="UP000296049"/>
    </source>
</evidence>
<name>R0L8T2_ANAPL</name>
<gene>
    <name evidence="2" type="ORF">Anapl_10823</name>
</gene>
<accession>R0L8T2</accession>
<dbReference type="Proteomes" id="UP000296049">
    <property type="component" value="Unassembled WGS sequence"/>
</dbReference>
<sequence length="255" mass="28434">MVCADEWVIHKEQHGPGPSVDQTAQIESLKRESFYLILSRVPPLGQLRSITVSTGSSQLTKVPATVTQMTSPLNINWLLQHGSRTVISIPPEEDPVTDENYVLWRATYLKFFVEINHQCLRVYSMLGLPSVSHEAPSSQELSPLCPDFCVSVQQRPWPFVCLCVKKRKRHANDQGLDPPCAYVELSIFLAAGVPKNPLLSKSQRMQEPSSRSHFSILCAWRHPHNLLAAVLHSGNSHPGTAGTDRDRPTQSPTQV</sequence>
<reference evidence="3" key="1">
    <citation type="journal article" date="2013" name="Nat. Genet.">
        <title>The duck genome and transcriptome provide insight into an avian influenza virus reservoir species.</title>
        <authorList>
            <person name="Huang Y."/>
            <person name="Li Y."/>
            <person name="Burt D.W."/>
            <person name="Chen H."/>
            <person name="Zhang Y."/>
            <person name="Qian W."/>
            <person name="Kim H."/>
            <person name="Gan S."/>
            <person name="Zhao Y."/>
            <person name="Li J."/>
            <person name="Yi K."/>
            <person name="Feng H."/>
            <person name="Zhu P."/>
            <person name="Li B."/>
            <person name="Liu Q."/>
            <person name="Fairley S."/>
            <person name="Magor K.E."/>
            <person name="Du Z."/>
            <person name="Hu X."/>
            <person name="Goodman L."/>
            <person name="Tafer H."/>
            <person name="Vignal A."/>
            <person name="Lee T."/>
            <person name="Kim K.W."/>
            <person name="Sheng Z."/>
            <person name="An Y."/>
            <person name="Searle S."/>
            <person name="Herrero J."/>
            <person name="Groenen M.A."/>
            <person name="Crooijmans R.P."/>
            <person name="Faraut T."/>
            <person name="Cai Q."/>
            <person name="Webster R.G."/>
            <person name="Aldridge J.R."/>
            <person name="Warren W.C."/>
            <person name="Bartschat S."/>
            <person name="Kehr S."/>
            <person name="Marz M."/>
            <person name="Stadler P.F."/>
            <person name="Smith J."/>
            <person name="Kraus R.H."/>
            <person name="Zhao Y."/>
            <person name="Ren L."/>
            <person name="Fei J."/>
            <person name="Morisson M."/>
            <person name="Kaiser P."/>
            <person name="Griffin D.K."/>
            <person name="Rao M."/>
            <person name="Pitel F."/>
            <person name="Wang J."/>
            <person name="Li N."/>
        </authorList>
    </citation>
    <scope>NUCLEOTIDE SEQUENCE [LARGE SCALE GENOMIC DNA]</scope>
</reference>
<feature type="region of interest" description="Disordered" evidence="1">
    <location>
        <begin position="232"/>
        <end position="255"/>
    </location>
</feature>